<dbReference type="AlphaFoldDB" id="A0A813T641"/>
<evidence type="ECO:0000313" key="2">
    <source>
        <dbReference type="EMBL" id="CAF0803928.1"/>
    </source>
</evidence>
<feature type="transmembrane region" description="Helical" evidence="1">
    <location>
        <begin position="146"/>
        <end position="174"/>
    </location>
</feature>
<reference evidence="2" key="1">
    <citation type="submission" date="2021-02" db="EMBL/GenBank/DDBJ databases">
        <authorList>
            <person name="Nowell W R."/>
        </authorList>
    </citation>
    <scope>NUCLEOTIDE SEQUENCE</scope>
    <source>
        <strain evidence="2">Ploen Becks lab</strain>
    </source>
</reference>
<name>A0A813T641_9BILA</name>
<comment type="caution">
    <text evidence="2">The sequence shown here is derived from an EMBL/GenBank/DDBJ whole genome shotgun (WGS) entry which is preliminary data.</text>
</comment>
<keyword evidence="1" id="KW-1133">Transmembrane helix</keyword>
<evidence type="ECO:0008006" key="4">
    <source>
        <dbReference type="Google" id="ProtNLM"/>
    </source>
</evidence>
<proteinExistence type="predicted"/>
<feature type="transmembrane region" description="Helical" evidence="1">
    <location>
        <begin position="72"/>
        <end position="95"/>
    </location>
</feature>
<sequence length="188" mass="21565">MASKNVKSSKDPVELFYERRITVNRQKKQLIYVKLNDFSHNFIIIQCGILFVVALFLIGIQIGIMVHKTQLFYIATGFWMALVYFLCCFGLLILINSKSYGKLMATLSLHILAIIVSIGGIITNIFDMALFNVKCINACDIYSSQYLNLMIIIFSSIALISTLVFLAAIEYYILRESRHLNIFLENRR</sequence>
<organism evidence="2 3">
    <name type="scientific">Brachionus calyciflorus</name>
    <dbReference type="NCBI Taxonomy" id="104777"/>
    <lineage>
        <taxon>Eukaryota</taxon>
        <taxon>Metazoa</taxon>
        <taxon>Spiralia</taxon>
        <taxon>Gnathifera</taxon>
        <taxon>Rotifera</taxon>
        <taxon>Eurotatoria</taxon>
        <taxon>Monogononta</taxon>
        <taxon>Pseudotrocha</taxon>
        <taxon>Ploima</taxon>
        <taxon>Brachionidae</taxon>
        <taxon>Brachionus</taxon>
    </lineage>
</organism>
<dbReference type="Proteomes" id="UP000663879">
    <property type="component" value="Unassembled WGS sequence"/>
</dbReference>
<dbReference type="EMBL" id="CAJNOC010000796">
    <property type="protein sequence ID" value="CAF0803928.1"/>
    <property type="molecule type" value="Genomic_DNA"/>
</dbReference>
<evidence type="ECO:0000313" key="3">
    <source>
        <dbReference type="Proteomes" id="UP000663879"/>
    </source>
</evidence>
<feature type="transmembrane region" description="Helical" evidence="1">
    <location>
        <begin position="42"/>
        <end position="66"/>
    </location>
</feature>
<keyword evidence="3" id="KW-1185">Reference proteome</keyword>
<accession>A0A813T641</accession>
<protein>
    <recommendedName>
        <fullName evidence="4">MARVEL domain-containing protein</fullName>
    </recommendedName>
</protein>
<dbReference type="OrthoDB" id="10424482at2759"/>
<feature type="transmembrane region" description="Helical" evidence="1">
    <location>
        <begin position="107"/>
        <end position="126"/>
    </location>
</feature>
<gene>
    <name evidence="2" type="ORF">OXX778_LOCUS6618</name>
</gene>
<evidence type="ECO:0000256" key="1">
    <source>
        <dbReference type="SAM" id="Phobius"/>
    </source>
</evidence>
<keyword evidence="1" id="KW-0812">Transmembrane</keyword>
<keyword evidence="1" id="KW-0472">Membrane</keyword>